<organism evidence="3 4">
    <name type="scientific">Rhizodiscina lignyota</name>
    <dbReference type="NCBI Taxonomy" id="1504668"/>
    <lineage>
        <taxon>Eukaryota</taxon>
        <taxon>Fungi</taxon>
        <taxon>Dikarya</taxon>
        <taxon>Ascomycota</taxon>
        <taxon>Pezizomycotina</taxon>
        <taxon>Dothideomycetes</taxon>
        <taxon>Pleosporomycetidae</taxon>
        <taxon>Aulographales</taxon>
        <taxon>Rhizodiscinaceae</taxon>
        <taxon>Rhizodiscina</taxon>
    </lineage>
</organism>
<evidence type="ECO:0000313" key="3">
    <source>
        <dbReference type="EMBL" id="KAF2092714.1"/>
    </source>
</evidence>
<feature type="coiled-coil region" evidence="1">
    <location>
        <begin position="391"/>
        <end position="418"/>
    </location>
</feature>
<keyword evidence="2" id="KW-0812">Transmembrane</keyword>
<evidence type="ECO:0000256" key="2">
    <source>
        <dbReference type="SAM" id="Phobius"/>
    </source>
</evidence>
<feature type="transmembrane region" description="Helical" evidence="2">
    <location>
        <begin position="217"/>
        <end position="240"/>
    </location>
</feature>
<dbReference type="EMBL" id="ML978143">
    <property type="protein sequence ID" value="KAF2092714.1"/>
    <property type="molecule type" value="Genomic_DNA"/>
</dbReference>
<dbReference type="Proteomes" id="UP000799772">
    <property type="component" value="Unassembled WGS sequence"/>
</dbReference>
<feature type="transmembrane region" description="Helical" evidence="2">
    <location>
        <begin position="140"/>
        <end position="166"/>
    </location>
</feature>
<accession>A0A9P4I306</accession>
<proteinExistence type="predicted"/>
<evidence type="ECO:0000313" key="4">
    <source>
        <dbReference type="Proteomes" id="UP000799772"/>
    </source>
</evidence>
<keyword evidence="1" id="KW-0175">Coiled coil</keyword>
<sequence>MDRRNVCLSTLTGVITILGGAWFGTQLVPSPNPTSNITVATNWTGDSSIPTVPEISPSPEPTEQASMTTGCVVADSNNTRMPFFLMPSTDSSILTTYYNDAAAVGTTRPEPYSGRLIRASSQVPIRAIYDNVSDTLSNGFVLGLLLLAIGLLFPRLSPIAWHILAIASNTLIERRGSQPDSQHASQLWLIILEVVLMPLMFRMSLQDPLIRVLMAGAIAIVACLDGLWYTANAFHALWMYIRHLFWNRDKCQEVMQENMRVEENRMWREKSEQGDAYIGRLRRFAAGYEEQRQAKLYAESQLRANNFMKEADKEMVRLQSIEQRLNAFIEDLENLFRALPDRCAIAMPKVVEPFRSEFAKSQPSREQQVVHCINSSLDILLSLYTEQGNTVAELDKALREARASEKQVQQNLKVLKVNDSQLKKQLDEHQKGATTMKNNLLKSMNVLRDKDDDYRSPVLDWAEKIDREFRSKARDKGKDNLEGLQLMELLDTLINGVTELLKGISNEDQEVKRLSKAVKEHNKAFKSLEEDIREYGQVGISPLHMHTLVFQGAIEQAKISTNDSPIERAAKLWFHFRPALAHVVKQLETERDQNLIQALPEEVDPDFT</sequence>
<reference evidence="3" key="1">
    <citation type="journal article" date="2020" name="Stud. Mycol.">
        <title>101 Dothideomycetes genomes: a test case for predicting lifestyles and emergence of pathogens.</title>
        <authorList>
            <person name="Haridas S."/>
            <person name="Albert R."/>
            <person name="Binder M."/>
            <person name="Bloem J."/>
            <person name="Labutti K."/>
            <person name="Salamov A."/>
            <person name="Andreopoulos B."/>
            <person name="Baker S."/>
            <person name="Barry K."/>
            <person name="Bills G."/>
            <person name="Bluhm B."/>
            <person name="Cannon C."/>
            <person name="Castanera R."/>
            <person name="Culley D."/>
            <person name="Daum C."/>
            <person name="Ezra D."/>
            <person name="Gonzalez J."/>
            <person name="Henrissat B."/>
            <person name="Kuo A."/>
            <person name="Liang C."/>
            <person name="Lipzen A."/>
            <person name="Lutzoni F."/>
            <person name="Magnuson J."/>
            <person name="Mondo S."/>
            <person name="Nolan M."/>
            <person name="Ohm R."/>
            <person name="Pangilinan J."/>
            <person name="Park H.-J."/>
            <person name="Ramirez L."/>
            <person name="Alfaro M."/>
            <person name="Sun H."/>
            <person name="Tritt A."/>
            <person name="Yoshinaga Y."/>
            <person name="Zwiers L.-H."/>
            <person name="Turgeon B."/>
            <person name="Goodwin S."/>
            <person name="Spatafora J."/>
            <person name="Crous P."/>
            <person name="Grigoriev I."/>
        </authorList>
    </citation>
    <scope>NUCLEOTIDE SEQUENCE</scope>
    <source>
        <strain evidence="3">CBS 133067</strain>
    </source>
</reference>
<protein>
    <submittedName>
        <fullName evidence="3">Uncharacterized protein</fullName>
    </submittedName>
</protein>
<evidence type="ECO:0000256" key="1">
    <source>
        <dbReference type="SAM" id="Coils"/>
    </source>
</evidence>
<keyword evidence="2" id="KW-0472">Membrane</keyword>
<gene>
    <name evidence="3" type="ORF">NA57DRAFT_62237</name>
</gene>
<keyword evidence="2" id="KW-1133">Transmembrane helix</keyword>
<comment type="caution">
    <text evidence="3">The sequence shown here is derived from an EMBL/GenBank/DDBJ whole genome shotgun (WGS) entry which is preliminary data.</text>
</comment>
<keyword evidence="4" id="KW-1185">Reference proteome</keyword>
<dbReference type="AlphaFoldDB" id="A0A9P4I306"/>
<name>A0A9P4I306_9PEZI</name>
<feature type="coiled-coil region" evidence="1">
    <location>
        <begin position="504"/>
        <end position="538"/>
    </location>
</feature>